<name>A0A7D5GEM9_9EURY</name>
<dbReference type="PROSITE" id="PS51462">
    <property type="entry name" value="NUDIX"/>
    <property type="match status" value="1"/>
</dbReference>
<dbReference type="PROSITE" id="PS00893">
    <property type="entry name" value="NUDIX_BOX"/>
    <property type="match status" value="1"/>
</dbReference>
<comment type="cofactor">
    <cofactor evidence="1">
        <name>Mg(2+)</name>
        <dbReference type="ChEBI" id="CHEBI:18420"/>
    </cofactor>
</comment>
<dbReference type="GO" id="GO:0016787">
    <property type="term" value="F:hydrolase activity"/>
    <property type="evidence" value="ECO:0007669"/>
    <property type="project" value="UniProtKB-KW"/>
</dbReference>
<organism evidence="4 5">
    <name type="scientific">Halorarum halophilum</name>
    <dbReference type="NCBI Taxonomy" id="2743090"/>
    <lineage>
        <taxon>Archaea</taxon>
        <taxon>Methanobacteriati</taxon>
        <taxon>Methanobacteriota</taxon>
        <taxon>Stenosarchaea group</taxon>
        <taxon>Halobacteria</taxon>
        <taxon>Halobacteriales</taxon>
        <taxon>Haloferacaceae</taxon>
        <taxon>Halorarum</taxon>
    </lineage>
</organism>
<dbReference type="KEGG" id="halg:HUG10_06040"/>
<dbReference type="AlphaFoldDB" id="A0A7D5GEM9"/>
<dbReference type="RefSeq" id="WP_179168705.1">
    <property type="nucleotide sequence ID" value="NZ_CP058529.1"/>
</dbReference>
<dbReference type="OrthoDB" id="346422at2157"/>
<evidence type="ECO:0000256" key="1">
    <source>
        <dbReference type="ARBA" id="ARBA00001946"/>
    </source>
</evidence>
<evidence type="ECO:0000313" key="4">
    <source>
        <dbReference type="EMBL" id="QLG27130.1"/>
    </source>
</evidence>
<dbReference type="InterPro" id="IPR015797">
    <property type="entry name" value="NUDIX_hydrolase-like_dom_sf"/>
</dbReference>
<dbReference type="Pfam" id="PF00293">
    <property type="entry name" value="NUDIX"/>
    <property type="match status" value="1"/>
</dbReference>
<feature type="domain" description="Nudix hydrolase" evidence="3">
    <location>
        <begin position="55"/>
        <end position="186"/>
    </location>
</feature>
<reference evidence="4 5" key="1">
    <citation type="submission" date="2020-07" db="EMBL/GenBank/DDBJ databases">
        <title>Gai3-2, isolated from salt lake.</title>
        <authorList>
            <person name="Cui H."/>
            <person name="Shi X."/>
        </authorList>
    </citation>
    <scope>NUCLEOTIDE SEQUENCE [LARGE SCALE GENOMIC DNA]</scope>
    <source>
        <strain evidence="4 5">Gai3-2</strain>
    </source>
</reference>
<accession>A0A7D5GEM9</accession>
<protein>
    <submittedName>
        <fullName evidence="4">NUDIX domain-containing protein</fullName>
    </submittedName>
</protein>
<evidence type="ECO:0000259" key="3">
    <source>
        <dbReference type="PROSITE" id="PS51462"/>
    </source>
</evidence>
<dbReference type="EMBL" id="CP058529">
    <property type="protein sequence ID" value="QLG27130.1"/>
    <property type="molecule type" value="Genomic_DNA"/>
</dbReference>
<evidence type="ECO:0000313" key="5">
    <source>
        <dbReference type="Proteomes" id="UP000509750"/>
    </source>
</evidence>
<dbReference type="Gene3D" id="3.90.79.10">
    <property type="entry name" value="Nucleoside Triphosphate Pyrophosphohydrolase"/>
    <property type="match status" value="1"/>
</dbReference>
<dbReference type="Proteomes" id="UP000509750">
    <property type="component" value="Chromosome"/>
</dbReference>
<evidence type="ECO:0000256" key="2">
    <source>
        <dbReference type="ARBA" id="ARBA00022801"/>
    </source>
</evidence>
<dbReference type="PANTHER" id="PTHR43046:SF16">
    <property type="entry name" value="ADP-RIBOSE PYROPHOSPHATASE YJHB-RELATED"/>
    <property type="match status" value="1"/>
</dbReference>
<gene>
    <name evidence="4" type="ORF">HUG10_06040</name>
</gene>
<dbReference type="InterPro" id="IPR000086">
    <property type="entry name" value="NUDIX_hydrolase_dom"/>
</dbReference>
<dbReference type="GeneID" id="56028375"/>
<dbReference type="CDD" id="cd02883">
    <property type="entry name" value="NUDIX_Hydrolase"/>
    <property type="match status" value="1"/>
</dbReference>
<dbReference type="PANTHER" id="PTHR43046">
    <property type="entry name" value="GDP-MANNOSE MANNOSYL HYDROLASE"/>
    <property type="match status" value="1"/>
</dbReference>
<sequence>MRGFDEVRFLADEARRVAEREAHRLGREHDGFLTFERTRRVSRRRFRTLAERVKRSGAPYGAHTIVHRADGDLLLVRHEGVDRWVLPGGGVRDWESFREAAARELSEEAGVDVDYEGLAIRTRVDIVCDDYRTWGTLPVFAAEAVTEEPAVCDPDGEISEARWFSTLPPDTRDRSHLRAWREERGYGNPD</sequence>
<keyword evidence="5" id="KW-1185">Reference proteome</keyword>
<dbReference type="InterPro" id="IPR020084">
    <property type="entry name" value="NUDIX_hydrolase_CS"/>
</dbReference>
<dbReference type="SUPFAM" id="SSF55811">
    <property type="entry name" value="Nudix"/>
    <property type="match status" value="1"/>
</dbReference>
<proteinExistence type="predicted"/>
<keyword evidence="2" id="KW-0378">Hydrolase</keyword>